<keyword evidence="3" id="KW-0902">Two-component regulatory system</keyword>
<accession>A0A285PH15</accession>
<evidence type="ECO:0000256" key="5">
    <source>
        <dbReference type="ARBA" id="ARBA00023125"/>
    </source>
</evidence>
<dbReference type="InterPro" id="IPR025943">
    <property type="entry name" value="Sigma_54_int_dom_ATP-bd_2"/>
</dbReference>
<evidence type="ECO:0000259" key="10">
    <source>
        <dbReference type="PROSITE" id="PS50110"/>
    </source>
</evidence>
<dbReference type="SMART" id="SM00448">
    <property type="entry name" value="REC"/>
    <property type="match status" value="1"/>
</dbReference>
<dbReference type="Gene3D" id="1.10.8.60">
    <property type="match status" value="1"/>
</dbReference>
<dbReference type="FunFam" id="3.40.50.300:FF:000006">
    <property type="entry name" value="DNA-binding transcriptional regulator NtrC"/>
    <property type="match status" value="1"/>
</dbReference>
<dbReference type="GO" id="GO:0006355">
    <property type="term" value="P:regulation of DNA-templated transcription"/>
    <property type="evidence" value="ECO:0007669"/>
    <property type="project" value="InterPro"/>
</dbReference>
<keyword evidence="1" id="KW-0547">Nucleotide-binding</keyword>
<dbReference type="PROSITE" id="PS50110">
    <property type="entry name" value="RESPONSE_REGULATORY"/>
    <property type="match status" value="1"/>
</dbReference>
<dbReference type="SMART" id="SM00382">
    <property type="entry name" value="AAA"/>
    <property type="match status" value="1"/>
</dbReference>
<organism evidence="11 12">
    <name type="scientific">Cohaesibacter gelatinilyticus</name>
    <dbReference type="NCBI Taxonomy" id="372072"/>
    <lineage>
        <taxon>Bacteria</taxon>
        <taxon>Pseudomonadati</taxon>
        <taxon>Pseudomonadota</taxon>
        <taxon>Alphaproteobacteria</taxon>
        <taxon>Hyphomicrobiales</taxon>
        <taxon>Cohaesibacteraceae</taxon>
    </lineage>
</organism>
<dbReference type="GO" id="GO:0000160">
    <property type="term" value="P:phosphorelay signal transduction system"/>
    <property type="evidence" value="ECO:0007669"/>
    <property type="project" value="UniProtKB-KW"/>
</dbReference>
<feature type="domain" description="Response regulatory" evidence="10">
    <location>
        <begin position="2"/>
        <end position="114"/>
    </location>
</feature>
<reference evidence="11 12" key="1">
    <citation type="submission" date="2017-09" db="EMBL/GenBank/DDBJ databases">
        <authorList>
            <person name="Ehlers B."/>
            <person name="Leendertz F.H."/>
        </authorList>
    </citation>
    <scope>NUCLEOTIDE SEQUENCE [LARGE SCALE GENOMIC DNA]</scope>
    <source>
        <strain evidence="11 12">DSM 18289</strain>
    </source>
</reference>
<evidence type="ECO:0000313" key="12">
    <source>
        <dbReference type="Proteomes" id="UP000219439"/>
    </source>
</evidence>
<dbReference type="PRINTS" id="PR01590">
    <property type="entry name" value="HTHFIS"/>
</dbReference>
<dbReference type="Gene3D" id="3.40.50.300">
    <property type="entry name" value="P-loop containing nucleotide triphosphate hydrolases"/>
    <property type="match status" value="1"/>
</dbReference>
<dbReference type="InterPro" id="IPR025662">
    <property type="entry name" value="Sigma_54_int_dom_ATP-bd_1"/>
</dbReference>
<dbReference type="CDD" id="cd00009">
    <property type="entry name" value="AAA"/>
    <property type="match status" value="1"/>
</dbReference>
<dbReference type="Gene3D" id="1.10.10.60">
    <property type="entry name" value="Homeodomain-like"/>
    <property type="match status" value="1"/>
</dbReference>
<dbReference type="EMBL" id="OBEL01000006">
    <property type="protein sequence ID" value="SNZ21022.1"/>
    <property type="molecule type" value="Genomic_DNA"/>
</dbReference>
<evidence type="ECO:0000256" key="7">
    <source>
        <dbReference type="ARBA" id="ARBA00023163"/>
    </source>
</evidence>
<name>A0A285PH15_9HYPH</name>
<evidence type="ECO:0000259" key="9">
    <source>
        <dbReference type="PROSITE" id="PS50045"/>
    </source>
</evidence>
<dbReference type="OrthoDB" id="9762726at2"/>
<keyword evidence="2" id="KW-0067">ATP-binding</keyword>
<evidence type="ECO:0000256" key="8">
    <source>
        <dbReference type="PROSITE-ProRule" id="PRU00169"/>
    </source>
</evidence>
<dbReference type="InterPro" id="IPR002197">
    <property type="entry name" value="HTH_Fis"/>
</dbReference>
<dbReference type="InterPro" id="IPR003593">
    <property type="entry name" value="AAA+_ATPase"/>
</dbReference>
<dbReference type="InterPro" id="IPR002078">
    <property type="entry name" value="Sigma_54_int"/>
</dbReference>
<evidence type="ECO:0000256" key="1">
    <source>
        <dbReference type="ARBA" id="ARBA00022741"/>
    </source>
</evidence>
<dbReference type="SUPFAM" id="SSF46689">
    <property type="entry name" value="Homeodomain-like"/>
    <property type="match status" value="1"/>
</dbReference>
<gene>
    <name evidence="11" type="ORF">SAMN06265368_4136</name>
</gene>
<sequence length="457" mass="49370">MRLLIAGSLNGQLSMATKIALDRGAQVSHTETMQLALSHLRAGRGADLMMVDVNLDIAHLIQSLENEHITVPVVACGVENDARAAVKAIRAGAKEYIPLPPDPDVIAAVLEAVSQDQGNLIFRDPAMGSLMQLANQIAPSDASVLVTGESGTGKEVLARYLHGKSRRAAKPFVSVNCAAIPDNLLESELFGHEKGAFTGAIARRIGKFEEANGGTLLLDEISEMDIRLQAKLLRAIQERVIDRVGGAQSVSVDIRIIATSNRNLADEVRSGTFREDLLYRLNVINLQIPALRERPQDIDVLANHFADKYAQANGLPQRKLSGECTRHLHANQWSGNVRELENTMHRAVLLSTGTEIGPEALRMPDGSRMDQTIIGMASGPAAQAVMAAEGVTRTMVGRTVAEVEQDLILDTLDHCLDNRTHAANILGISIRTLRNKLRQYASEGVDIPQPGEGKIAS</sequence>
<dbReference type="InterPro" id="IPR011006">
    <property type="entry name" value="CheY-like_superfamily"/>
</dbReference>
<dbReference type="SUPFAM" id="SSF52540">
    <property type="entry name" value="P-loop containing nucleoside triphosphate hydrolases"/>
    <property type="match status" value="1"/>
</dbReference>
<dbReference type="PROSITE" id="PS00676">
    <property type="entry name" value="SIGMA54_INTERACT_2"/>
    <property type="match status" value="1"/>
</dbReference>
<dbReference type="InterPro" id="IPR058031">
    <property type="entry name" value="AAA_lid_NorR"/>
</dbReference>
<dbReference type="GO" id="GO:0005524">
    <property type="term" value="F:ATP binding"/>
    <property type="evidence" value="ECO:0007669"/>
    <property type="project" value="UniProtKB-KW"/>
</dbReference>
<keyword evidence="7" id="KW-0804">Transcription</keyword>
<evidence type="ECO:0000256" key="3">
    <source>
        <dbReference type="ARBA" id="ARBA00023012"/>
    </source>
</evidence>
<dbReference type="Pfam" id="PF25601">
    <property type="entry name" value="AAA_lid_14"/>
    <property type="match status" value="1"/>
</dbReference>
<proteinExistence type="predicted"/>
<evidence type="ECO:0000256" key="2">
    <source>
        <dbReference type="ARBA" id="ARBA00022840"/>
    </source>
</evidence>
<evidence type="ECO:0000256" key="4">
    <source>
        <dbReference type="ARBA" id="ARBA00023015"/>
    </source>
</evidence>
<keyword evidence="6" id="KW-0010">Activator</keyword>
<dbReference type="RefSeq" id="WP_097155388.1">
    <property type="nucleotide sequence ID" value="NZ_OBEL01000006.1"/>
</dbReference>
<dbReference type="InterPro" id="IPR009057">
    <property type="entry name" value="Homeodomain-like_sf"/>
</dbReference>
<keyword evidence="12" id="KW-1185">Reference proteome</keyword>
<dbReference type="Gene3D" id="3.40.50.2300">
    <property type="match status" value="1"/>
</dbReference>
<dbReference type="InterPro" id="IPR027417">
    <property type="entry name" value="P-loop_NTPase"/>
</dbReference>
<feature type="domain" description="Sigma-54 factor interaction" evidence="9">
    <location>
        <begin position="120"/>
        <end position="349"/>
    </location>
</feature>
<dbReference type="GO" id="GO:0043565">
    <property type="term" value="F:sequence-specific DNA binding"/>
    <property type="evidence" value="ECO:0007669"/>
    <property type="project" value="InterPro"/>
</dbReference>
<keyword evidence="8" id="KW-0597">Phosphoprotein</keyword>
<dbReference type="SUPFAM" id="SSF52172">
    <property type="entry name" value="CheY-like"/>
    <property type="match status" value="1"/>
</dbReference>
<feature type="modified residue" description="4-aspartylphosphate" evidence="8">
    <location>
        <position position="52"/>
    </location>
</feature>
<dbReference type="InterPro" id="IPR001789">
    <property type="entry name" value="Sig_transdc_resp-reg_receiver"/>
</dbReference>
<dbReference type="PROSITE" id="PS50045">
    <property type="entry name" value="SIGMA54_INTERACT_4"/>
    <property type="match status" value="1"/>
</dbReference>
<dbReference type="PROSITE" id="PS00675">
    <property type="entry name" value="SIGMA54_INTERACT_1"/>
    <property type="match status" value="1"/>
</dbReference>
<dbReference type="AlphaFoldDB" id="A0A285PH15"/>
<dbReference type="PANTHER" id="PTHR32071">
    <property type="entry name" value="TRANSCRIPTIONAL REGULATORY PROTEIN"/>
    <property type="match status" value="1"/>
</dbReference>
<evidence type="ECO:0000313" key="11">
    <source>
        <dbReference type="EMBL" id="SNZ21022.1"/>
    </source>
</evidence>
<keyword evidence="4" id="KW-0805">Transcription regulation</keyword>
<dbReference type="Pfam" id="PF02954">
    <property type="entry name" value="HTH_8"/>
    <property type="match status" value="1"/>
</dbReference>
<protein>
    <submittedName>
        <fullName evidence="11">Two component, sigma54 specific, transcriptional regulator, Fis family</fullName>
    </submittedName>
</protein>
<dbReference type="Pfam" id="PF00158">
    <property type="entry name" value="Sigma54_activat"/>
    <property type="match status" value="1"/>
</dbReference>
<keyword evidence="5" id="KW-0238">DNA-binding</keyword>
<dbReference type="PANTHER" id="PTHR32071:SF21">
    <property type="entry name" value="TRANSCRIPTIONAL REGULATORY PROTEIN FLGR"/>
    <property type="match status" value="1"/>
</dbReference>
<dbReference type="Proteomes" id="UP000219439">
    <property type="component" value="Unassembled WGS sequence"/>
</dbReference>
<evidence type="ECO:0000256" key="6">
    <source>
        <dbReference type="ARBA" id="ARBA00023159"/>
    </source>
</evidence>